<keyword evidence="10" id="KW-0067">ATP-binding</keyword>
<dbReference type="EC" id="5.6.2.4" evidence="16"/>
<feature type="domain" description="Helicase ATP-binding" evidence="19">
    <location>
        <begin position="33"/>
        <end position="200"/>
    </location>
</feature>
<feature type="domain" description="Rhodanese" evidence="17">
    <location>
        <begin position="224"/>
        <end position="278"/>
    </location>
</feature>
<dbReference type="GO" id="GO:0005737">
    <property type="term" value="C:cytoplasm"/>
    <property type="evidence" value="ECO:0007669"/>
    <property type="project" value="TreeGrafter"/>
</dbReference>
<dbReference type="GO" id="GO:0043590">
    <property type="term" value="C:bacterial nucleoid"/>
    <property type="evidence" value="ECO:0007669"/>
    <property type="project" value="TreeGrafter"/>
</dbReference>
<dbReference type="Pfam" id="PF16124">
    <property type="entry name" value="RecQ_Zn_bind"/>
    <property type="match status" value="1"/>
</dbReference>
<keyword evidence="4" id="KW-0479">Metal-binding</keyword>
<feature type="domain" description="Helicase C-terminal" evidence="20">
    <location>
        <begin position="222"/>
        <end position="372"/>
    </location>
</feature>
<keyword evidence="5" id="KW-0547">Nucleotide-binding</keyword>
<dbReference type="Pfam" id="PF00570">
    <property type="entry name" value="HRDC"/>
    <property type="match status" value="1"/>
</dbReference>
<dbReference type="InterPro" id="IPR018982">
    <property type="entry name" value="RQC_domain"/>
</dbReference>
<accession>A0A2G8RA10</accession>
<dbReference type="OrthoDB" id="9760034at2"/>
<dbReference type="Gene3D" id="1.10.10.10">
    <property type="entry name" value="Winged helix-like DNA-binding domain superfamily/Winged helix DNA-binding domain"/>
    <property type="match status" value="1"/>
</dbReference>
<keyword evidence="6" id="KW-0227">DNA damage</keyword>
<reference evidence="21 22" key="1">
    <citation type="submission" date="2013-09" db="EMBL/GenBank/DDBJ databases">
        <title>Genome sequencing of Phaeobacter antarcticus sp. nov. SM1211.</title>
        <authorList>
            <person name="Zhang X.-Y."/>
            <person name="Liu C."/>
            <person name="Chen X.-L."/>
            <person name="Xie B.-B."/>
            <person name="Qin Q.-L."/>
            <person name="Rong J.-C."/>
            <person name="Zhang Y.-Z."/>
        </authorList>
    </citation>
    <scope>NUCLEOTIDE SEQUENCE [LARGE SCALE GENOMIC DNA]</scope>
    <source>
        <strain evidence="21 22">SM1211</strain>
    </source>
</reference>
<dbReference type="AlphaFoldDB" id="A0A2G8RA10"/>
<dbReference type="GO" id="GO:0003677">
    <property type="term" value="F:DNA binding"/>
    <property type="evidence" value="ECO:0007669"/>
    <property type="project" value="UniProtKB-KW"/>
</dbReference>
<dbReference type="InterPro" id="IPR036388">
    <property type="entry name" value="WH-like_DNA-bd_sf"/>
</dbReference>
<dbReference type="GO" id="GO:0005524">
    <property type="term" value="F:ATP binding"/>
    <property type="evidence" value="ECO:0007669"/>
    <property type="project" value="UniProtKB-KW"/>
</dbReference>
<evidence type="ECO:0000313" key="21">
    <source>
        <dbReference type="EMBL" id="PIL18281.1"/>
    </source>
</evidence>
<evidence type="ECO:0000256" key="10">
    <source>
        <dbReference type="ARBA" id="ARBA00022840"/>
    </source>
</evidence>
<feature type="domain" description="HRDC" evidence="18">
    <location>
        <begin position="530"/>
        <end position="610"/>
    </location>
</feature>
<dbReference type="InterPro" id="IPR032284">
    <property type="entry name" value="RecQ_Zn-bd"/>
</dbReference>
<dbReference type="FunFam" id="3.40.50.300:FF:001389">
    <property type="entry name" value="ATP-dependent DNA helicase RecQ"/>
    <property type="match status" value="1"/>
</dbReference>
<dbReference type="GO" id="GO:0043138">
    <property type="term" value="F:3'-5' DNA helicase activity"/>
    <property type="evidence" value="ECO:0007669"/>
    <property type="project" value="UniProtKB-EC"/>
</dbReference>
<dbReference type="InterPro" id="IPR001650">
    <property type="entry name" value="Helicase_C-like"/>
</dbReference>
<evidence type="ECO:0000256" key="8">
    <source>
        <dbReference type="ARBA" id="ARBA00022806"/>
    </source>
</evidence>
<dbReference type="SMART" id="SM00490">
    <property type="entry name" value="HELICc"/>
    <property type="match status" value="1"/>
</dbReference>
<protein>
    <recommendedName>
        <fullName evidence="16">DNA helicase RecQ</fullName>
        <ecNumber evidence="16">5.6.2.4</ecNumber>
    </recommendedName>
</protein>
<dbReference type="PROSITE" id="PS51194">
    <property type="entry name" value="HELICASE_CTER"/>
    <property type="match status" value="1"/>
</dbReference>
<dbReference type="InterPro" id="IPR014001">
    <property type="entry name" value="Helicase_ATP-bd"/>
</dbReference>
<dbReference type="InterPro" id="IPR011545">
    <property type="entry name" value="DEAD/DEAH_box_helicase_dom"/>
</dbReference>
<evidence type="ECO:0000256" key="5">
    <source>
        <dbReference type="ARBA" id="ARBA00022741"/>
    </source>
</evidence>
<dbReference type="SMART" id="SM00956">
    <property type="entry name" value="RQC"/>
    <property type="match status" value="1"/>
</dbReference>
<dbReference type="PANTHER" id="PTHR13710">
    <property type="entry name" value="DNA HELICASE RECQ FAMILY MEMBER"/>
    <property type="match status" value="1"/>
</dbReference>
<dbReference type="CDD" id="cd18794">
    <property type="entry name" value="SF2_C_RecQ"/>
    <property type="match status" value="1"/>
</dbReference>
<keyword evidence="14" id="KW-0413">Isomerase</keyword>
<dbReference type="NCBIfam" id="TIGR01389">
    <property type="entry name" value="recQ"/>
    <property type="match status" value="1"/>
</dbReference>
<dbReference type="CDD" id="cd17920">
    <property type="entry name" value="DEXHc_RecQ"/>
    <property type="match status" value="1"/>
</dbReference>
<dbReference type="InterPro" id="IPR044876">
    <property type="entry name" value="HRDC_dom_sf"/>
</dbReference>
<dbReference type="PROSITE" id="PS50967">
    <property type="entry name" value="HRDC"/>
    <property type="match status" value="1"/>
</dbReference>
<organism evidence="21 22">
    <name type="scientific">Puniceibacterium antarcticum</name>
    <dbReference type="NCBI Taxonomy" id="1206336"/>
    <lineage>
        <taxon>Bacteria</taxon>
        <taxon>Pseudomonadati</taxon>
        <taxon>Pseudomonadota</taxon>
        <taxon>Alphaproteobacteria</taxon>
        <taxon>Rhodobacterales</taxon>
        <taxon>Paracoccaceae</taxon>
        <taxon>Puniceibacterium</taxon>
    </lineage>
</organism>
<evidence type="ECO:0000256" key="9">
    <source>
        <dbReference type="ARBA" id="ARBA00022833"/>
    </source>
</evidence>
<dbReference type="GO" id="GO:0030894">
    <property type="term" value="C:replisome"/>
    <property type="evidence" value="ECO:0007669"/>
    <property type="project" value="TreeGrafter"/>
</dbReference>
<dbReference type="InterPro" id="IPR027417">
    <property type="entry name" value="P-loop_NTPase"/>
</dbReference>
<keyword evidence="9" id="KW-0862">Zinc</keyword>
<dbReference type="InterPro" id="IPR002121">
    <property type="entry name" value="HRDC_dom"/>
</dbReference>
<dbReference type="InterPro" id="IPR001763">
    <property type="entry name" value="Rhodanese-like_dom"/>
</dbReference>
<comment type="catalytic activity">
    <reaction evidence="15">
        <text>Couples ATP hydrolysis with the unwinding of duplex DNA by translocating in the 3'-5' direction.</text>
        <dbReference type="EC" id="5.6.2.4"/>
    </reaction>
</comment>
<dbReference type="EMBL" id="AWWI01000126">
    <property type="protein sequence ID" value="PIL18281.1"/>
    <property type="molecule type" value="Genomic_DNA"/>
</dbReference>
<dbReference type="InterPro" id="IPR004589">
    <property type="entry name" value="DNA_helicase_ATP-dep_RecQ"/>
</dbReference>
<dbReference type="GO" id="GO:0046872">
    <property type="term" value="F:metal ion binding"/>
    <property type="evidence" value="ECO:0007669"/>
    <property type="project" value="UniProtKB-KW"/>
</dbReference>
<keyword evidence="7" id="KW-0378">Hydrolase</keyword>
<gene>
    <name evidence="21" type="ORF">P775_20225</name>
</gene>
<dbReference type="Gene3D" id="1.10.150.80">
    <property type="entry name" value="HRDC domain"/>
    <property type="match status" value="1"/>
</dbReference>
<evidence type="ECO:0000256" key="3">
    <source>
        <dbReference type="ARBA" id="ARBA00005446"/>
    </source>
</evidence>
<evidence type="ECO:0000256" key="16">
    <source>
        <dbReference type="NCBIfam" id="TIGR01389"/>
    </source>
</evidence>
<dbReference type="NCBIfam" id="TIGR00614">
    <property type="entry name" value="recQ_fam"/>
    <property type="match status" value="1"/>
</dbReference>
<evidence type="ECO:0000259" key="19">
    <source>
        <dbReference type="PROSITE" id="PS51192"/>
    </source>
</evidence>
<dbReference type="SUPFAM" id="SSF46785">
    <property type="entry name" value="Winged helix' DNA-binding domain"/>
    <property type="match status" value="1"/>
</dbReference>
<evidence type="ECO:0000259" key="20">
    <source>
        <dbReference type="PROSITE" id="PS51194"/>
    </source>
</evidence>
<dbReference type="SUPFAM" id="SSF47819">
    <property type="entry name" value="HRDC-like"/>
    <property type="match status" value="1"/>
</dbReference>
<dbReference type="PROSITE" id="PS51192">
    <property type="entry name" value="HELICASE_ATP_BIND_1"/>
    <property type="match status" value="1"/>
</dbReference>
<dbReference type="GO" id="GO:0006260">
    <property type="term" value="P:DNA replication"/>
    <property type="evidence" value="ECO:0007669"/>
    <property type="project" value="InterPro"/>
</dbReference>
<evidence type="ECO:0000256" key="1">
    <source>
        <dbReference type="ARBA" id="ARBA00001946"/>
    </source>
</evidence>
<comment type="cofactor">
    <cofactor evidence="1">
        <name>Mg(2+)</name>
        <dbReference type="ChEBI" id="CHEBI:18420"/>
    </cofactor>
</comment>
<comment type="caution">
    <text evidence="21">The sequence shown here is derived from an EMBL/GenBank/DDBJ whole genome shotgun (WGS) entry which is preliminary data.</text>
</comment>
<evidence type="ECO:0000313" key="22">
    <source>
        <dbReference type="Proteomes" id="UP000231259"/>
    </source>
</evidence>
<dbReference type="InterPro" id="IPR010997">
    <property type="entry name" value="HRDC-like_sf"/>
</dbReference>
<evidence type="ECO:0000256" key="15">
    <source>
        <dbReference type="ARBA" id="ARBA00034617"/>
    </source>
</evidence>
<dbReference type="RefSeq" id="WP_099912526.1">
    <property type="nucleotide sequence ID" value="NZ_AWWI01000126.1"/>
</dbReference>
<dbReference type="SMART" id="SM00487">
    <property type="entry name" value="DEXDc"/>
    <property type="match status" value="1"/>
</dbReference>
<evidence type="ECO:0000259" key="18">
    <source>
        <dbReference type="PROSITE" id="PS50967"/>
    </source>
</evidence>
<dbReference type="Pfam" id="PF00271">
    <property type="entry name" value="Helicase_C"/>
    <property type="match status" value="1"/>
</dbReference>
<dbReference type="GO" id="GO:0009432">
    <property type="term" value="P:SOS response"/>
    <property type="evidence" value="ECO:0007669"/>
    <property type="project" value="UniProtKB-UniRule"/>
</dbReference>
<keyword evidence="22" id="KW-1185">Reference proteome</keyword>
<evidence type="ECO:0000256" key="14">
    <source>
        <dbReference type="ARBA" id="ARBA00023235"/>
    </source>
</evidence>
<dbReference type="Proteomes" id="UP000231259">
    <property type="component" value="Unassembled WGS sequence"/>
</dbReference>
<sequence length="689" mass="74190">MPDGLSGNLSGARTILRDVFGFDAFRPGQGEIVEAVARGENVLAIMPTGGGKSLCFQLPALLRPGVTLVISPLIALMRDQVRGLREAGVAAGALTSGNTEEETEAVWEQLSNGTLKLLYLAPERLANTGTQRMLSRAGVSFIAVDEAHCVSQWGHDFRPDYLRIGELRRALDVPLAAFTATADGETQVEIVQRLFEGEQPSTFLRGFDRPNIHLAFAAKDGPRAQILNFAAARKGQSGIVYCGTRAKTEGLSAALNQAGHSACFYHGGMEAGDRRHVETRFQQEDGLIVVATVAFGMGVDKPDIRWVAHADLPKSIESYYQEIGRAGRDGAPAETLTLFGPDDIRLRRTQIDEGLAPADRQAADHGRLNALLGLAEAQKCRRETLLGYFGESDVTCGNCDLCESPPEVFDGTEAVRKALSAALRTGENFGAGHLIDVLTGTATDKVKARSHDSLPTFGVGRDLSKAAWQGVFRQMMGFDLLRPDAGRHGALVMTEAARPLLRGETTITLRRDSLNRAAADRRPAVKAMVSDEDAPLLSALKAKRRALAEAASLPAYMIFPDRTLIEMIEQRPANLDAMARINGVGAKKLEKYGAEFLSVLTGAGEEMHPTRRKLAGRDAGAVYDQLLAVQADLARGPEGQDKPLSCSSGLLAKVAQIRPGDPQAMERLLGEKRAERFGPAFLDVLHGAE</sequence>
<dbReference type="SUPFAM" id="SSF52540">
    <property type="entry name" value="P-loop containing nucleoside triphosphate hydrolases"/>
    <property type="match status" value="1"/>
</dbReference>
<dbReference type="GO" id="GO:0016787">
    <property type="term" value="F:hydrolase activity"/>
    <property type="evidence" value="ECO:0007669"/>
    <property type="project" value="UniProtKB-KW"/>
</dbReference>
<dbReference type="SMART" id="SM00341">
    <property type="entry name" value="HRDC"/>
    <property type="match status" value="1"/>
</dbReference>
<evidence type="ECO:0000256" key="2">
    <source>
        <dbReference type="ARBA" id="ARBA00001947"/>
    </source>
</evidence>
<keyword evidence="13" id="KW-0234">DNA repair</keyword>
<evidence type="ECO:0000256" key="12">
    <source>
        <dbReference type="ARBA" id="ARBA00023172"/>
    </source>
</evidence>
<dbReference type="GO" id="GO:0009378">
    <property type="term" value="F:four-way junction helicase activity"/>
    <property type="evidence" value="ECO:0007669"/>
    <property type="project" value="TreeGrafter"/>
</dbReference>
<dbReference type="PROSITE" id="PS50206">
    <property type="entry name" value="RHODANESE_3"/>
    <property type="match status" value="1"/>
</dbReference>
<evidence type="ECO:0000256" key="6">
    <source>
        <dbReference type="ARBA" id="ARBA00022763"/>
    </source>
</evidence>
<dbReference type="InterPro" id="IPR006293">
    <property type="entry name" value="DNA_helicase_ATP-dep_RecQ_bac"/>
</dbReference>
<dbReference type="Pfam" id="PF00270">
    <property type="entry name" value="DEAD"/>
    <property type="match status" value="1"/>
</dbReference>
<dbReference type="InterPro" id="IPR036390">
    <property type="entry name" value="WH_DNA-bd_sf"/>
</dbReference>
<comment type="cofactor">
    <cofactor evidence="2">
        <name>Zn(2+)</name>
        <dbReference type="ChEBI" id="CHEBI:29105"/>
    </cofactor>
</comment>
<comment type="similarity">
    <text evidence="3">Belongs to the helicase family. RecQ subfamily.</text>
</comment>
<evidence type="ECO:0000259" key="17">
    <source>
        <dbReference type="PROSITE" id="PS50206"/>
    </source>
</evidence>
<evidence type="ECO:0000256" key="13">
    <source>
        <dbReference type="ARBA" id="ARBA00023204"/>
    </source>
</evidence>
<dbReference type="GO" id="GO:0006310">
    <property type="term" value="P:DNA recombination"/>
    <property type="evidence" value="ECO:0007669"/>
    <property type="project" value="UniProtKB-UniRule"/>
</dbReference>
<dbReference type="Gene3D" id="3.40.50.300">
    <property type="entry name" value="P-loop containing nucleotide triphosphate hydrolases"/>
    <property type="match status" value="2"/>
</dbReference>
<keyword evidence="8 21" id="KW-0347">Helicase</keyword>
<keyword evidence="11" id="KW-0238">DNA-binding</keyword>
<evidence type="ECO:0000256" key="4">
    <source>
        <dbReference type="ARBA" id="ARBA00022723"/>
    </source>
</evidence>
<dbReference type="GO" id="GO:0006281">
    <property type="term" value="P:DNA repair"/>
    <property type="evidence" value="ECO:0007669"/>
    <property type="project" value="UniProtKB-KW"/>
</dbReference>
<name>A0A2G8RA10_9RHOB</name>
<dbReference type="Pfam" id="PF09382">
    <property type="entry name" value="RQC"/>
    <property type="match status" value="1"/>
</dbReference>
<proteinExistence type="inferred from homology"/>
<evidence type="ECO:0000256" key="7">
    <source>
        <dbReference type="ARBA" id="ARBA00022801"/>
    </source>
</evidence>
<evidence type="ECO:0000256" key="11">
    <source>
        <dbReference type="ARBA" id="ARBA00023125"/>
    </source>
</evidence>
<dbReference type="PANTHER" id="PTHR13710:SF105">
    <property type="entry name" value="ATP-DEPENDENT DNA HELICASE Q1"/>
    <property type="match status" value="1"/>
</dbReference>
<keyword evidence="12" id="KW-0233">DNA recombination</keyword>